<reference evidence="1 2" key="1">
    <citation type="submission" date="2020-04" db="EMBL/GenBank/DDBJ databases">
        <title>Molecular characterization of pseudomonads from Agaricus bisporus reveal novel blotch 2 pathogens in Western Europe.</title>
        <authorList>
            <person name="Taparia T."/>
            <person name="Krijger M."/>
            <person name="Haynes E."/>
            <person name="Elpinstone J.G."/>
            <person name="Noble R."/>
            <person name="Van Der Wolf J."/>
        </authorList>
    </citation>
    <scope>NUCLEOTIDE SEQUENCE [LARGE SCALE GENOMIC DNA]</scope>
    <source>
        <strain evidence="1 2">IPO3782</strain>
    </source>
</reference>
<evidence type="ECO:0008006" key="3">
    <source>
        <dbReference type="Google" id="ProtNLM"/>
    </source>
</evidence>
<gene>
    <name evidence="1" type="ORF">HX822_15740</name>
</gene>
<evidence type="ECO:0000313" key="2">
    <source>
        <dbReference type="Proteomes" id="UP000531950"/>
    </source>
</evidence>
<name>A0A7Y8EHN0_9PSED</name>
<comment type="caution">
    <text evidence="1">The sequence shown here is derived from an EMBL/GenBank/DDBJ whole genome shotgun (WGS) entry which is preliminary data.</text>
</comment>
<dbReference type="RefSeq" id="WP_177044705.1">
    <property type="nucleotide sequence ID" value="NZ_JACARE010000023.1"/>
</dbReference>
<dbReference type="EMBL" id="JACARG010000029">
    <property type="protein sequence ID" value="NWE14390.1"/>
    <property type="molecule type" value="Genomic_DNA"/>
</dbReference>
<dbReference type="InterPro" id="IPR028957">
    <property type="entry name" value="Imm50"/>
</dbReference>
<protein>
    <recommendedName>
        <fullName evidence="3">Immunity protein 50</fullName>
    </recommendedName>
</protein>
<dbReference type="AlphaFoldDB" id="A0A7Y8EHN0"/>
<accession>A0A7Y8EHN0</accession>
<dbReference type="Pfam" id="PF15594">
    <property type="entry name" value="Imm50"/>
    <property type="match status" value="1"/>
</dbReference>
<sequence>MKYWNELDTSIFFRKLFSHPVEIDKIALFSLQIQNDQPSLALGFDIPEFPDNLPEKWKNKDFNTCRVGLTCTGISELIMKDIPTKDIFSVKIVKAGSFFAFQATTKNSLINFKAKFISLCGPSVYANGPEDNERFKVRSNSK</sequence>
<organism evidence="1 2">
    <name type="scientific">Pseudomonas yamanorum</name>
    <dbReference type="NCBI Taxonomy" id="515393"/>
    <lineage>
        <taxon>Bacteria</taxon>
        <taxon>Pseudomonadati</taxon>
        <taxon>Pseudomonadota</taxon>
        <taxon>Gammaproteobacteria</taxon>
        <taxon>Pseudomonadales</taxon>
        <taxon>Pseudomonadaceae</taxon>
        <taxon>Pseudomonas</taxon>
    </lineage>
</organism>
<evidence type="ECO:0000313" key="1">
    <source>
        <dbReference type="EMBL" id="NWE14390.1"/>
    </source>
</evidence>
<proteinExistence type="predicted"/>
<dbReference type="Proteomes" id="UP000531950">
    <property type="component" value="Unassembled WGS sequence"/>
</dbReference>